<proteinExistence type="predicted"/>
<dbReference type="Pfam" id="PF00076">
    <property type="entry name" value="RRM_1"/>
    <property type="match status" value="3"/>
</dbReference>
<feature type="domain" description="RRM" evidence="5">
    <location>
        <begin position="879"/>
        <end position="955"/>
    </location>
</feature>
<dbReference type="SUPFAM" id="SSF52047">
    <property type="entry name" value="RNI-like"/>
    <property type="match status" value="1"/>
</dbReference>
<organism evidence="6 7">
    <name type="scientific">Brassica napus</name>
    <name type="common">Rape</name>
    <dbReference type="NCBI Taxonomy" id="3708"/>
    <lineage>
        <taxon>Eukaryota</taxon>
        <taxon>Viridiplantae</taxon>
        <taxon>Streptophyta</taxon>
        <taxon>Embryophyta</taxon>
        <taxon>Tracheophyta</taxon>
        <taxon>Spermatophyta</taxon>
        <taxon>Magnoliopsida</taxon>
        <taxon>eudicotyledons</taxon>
        <taxon>Gunneridae</taxon>
        <taxon>Pentapetalae</taxon>
        <taxon>rosids</taxon>
        <taxon>malvids</taxon>
        <taxon>Brassicales</taxon>
        <taxon>Brassicaceae</taxon>
        <taxon>Brassiceae</taxon>
        <taxon>Brassica</taxon>
    </lineage>
</organism>
<dbReference type="InterPro" id="IPR035979">
    <property type="entry name" value="RBD_domain_sf"/>
</dbReference>
<dbReference type="SMART" id="SM00360">
    <property type="entry name" value="RRM"/>
    <property type="match status" value="5"/>
</dbReference>
<dbReference type="InterPro" id="IPR036005">
    <property type="entry name" value="Creatinase/aminopeptidase-like"/>
</dbReference>
<dbReference type="Proteomes" id="UP000824890">
    <property type="component" value="Unassembled WGS sequence"/>
</dbReference>
<dbReference type="Gene3D" id="3.30.70.330">
    <property type="match status" value="5"/>
</dbReference>
<dbReference type="SUPFAM" id="SSF55920">
    <property type="entry name" value="Creatinase/aminopeptidase"/>
    <property type="match status" value="1"/>
</dbReference>
<dbReference type="PROSITE" id="PS50102">
    <property type="entry name" value="RRM"/>
    <property type="match status" value="4"/>
</dbReference>
<feature type="domain" description="RRM" evidence="5">
    <location>
        <begin position="43"/>
        <end position="118"/>
    </location>
</feature>
<feature type="compositionally biased region" description="Basic residues" evidence="4">
    <location>
        <begin position="1458"/>
        <end position="1469"/>
    </location>
</feature>
<name>A0ABQ8C848_BRANA</name>
<evidence type="ECO:0000313" key="6">
    <source>
        <dbReference type="EMBL" id="KAH0913254.1"/>
    </source>
</evidence>
<evidence type="ECO:0000256" key="4">
    <source>
        <dbReference type="SAM" id="MobiDB-lite"/>
    </source>
</evidence>
<evidence type="ECO:0000256" key="3">
    <source>
        <dbReference type="PROSITE-ProRule" id="PRU00176"/>
    </source>
</evidence>
<comment type="caution">
    <text evidence="6">The sequence shown here is derived from an EMBL/GenBank/DDBJ whole genome shotgun (WGS) entry which is preliminary data.</text>
</comment>
<gene>
    <name evidence="6" type="ORF">HID58_036575</name>
</gene>
<accession>A0ABQ8C848</accession>
<feature type="region of interest" description="Disordered" evidence="4">
    <location>
        <begin position="1442"/>
        <end position="1500"/>
    </location>
</feature>
<keyword evidence="2 3" id="KW-0694">RNA-binding</keyword>
<dbReference type="InterPro" id="IPR032675">
    <property type="entry name" value="LRR_dom_sf"/>
</dbReference>
<dbReference type="InterPro" id="IPR000504">
    <property type="entry name" value="RRM_dom"/>
</dbReference>
<feature type="domain" description="RRM" evidence="5">
    <location>
        <begin position="1230"/>
        <end position="1306"/>
    </location>
</feature>
<keyword evidence="7" id="KW-1185">Reference proteome</keyword>
<feature type="compositionally biased region" description="Basic and acidic residues" evidence="4">
    <location>
        <begin position="1120"/>
        <end position="1137"/>
    </location>
</feature>
<sequence length="1556" mass="174741">MTDLRSGRKYIFIASRKPSAVAMDKSTIKGLESKGSDAEIRESRIVVEGYDTSLPREDVEKALRNYFASCGNIIHIYVPINDESDIPNRFSFIYVNEEDEEKALRLNGSDMGGGLLQIYAYPFHENYLDDVLATMKEGPGHRRQRTLEVTGYDPSLSMDDVESKMCKHFSPASAFAYRTCGGLKSTALVYVLGEDAVQMALELSGRSVDGMNILPRFCQENRSSVATTLIHVRNDEPEHMVEGHTFTIEPILTIGPTECVTWPDNWTTLTADGGVAAQFEHTILITRTGLELNGCDAEIREYRISRIAVEGYDTSLPRVDVDGALREHFASCGNIIHVHVPIDENSGTLCRYALIYVNEEDEEKALSLDGSDMGGRILKIQSYAFHQNHLENFFDPMIEDKAYRIQHTILVTCDDIFLPLDVIKTELEKYFSAIGSLVYPDVTESGAIKTLADVYVRGHEGVEKALERSGPSVGGLNFVVTEVVPLPKITPKTGYIHPRLELNGCDAEIRENRISRIAVEGYDTSLPREDVDDALREHFASCGNIIHVHVPIDENSGTLCRYALIYVNKEDEEKALRLDGSDMGGRILQIQSYPFHENHLENFFDPMKEAKAYRIQHTILVTCDDISLPIDVIKTELEKYFSAIGSLVYPGVTASGAIKTLADVYVRGHEGVEKALERSGPSVGVTEVVPLPKITPKTGYNPHNFTIMARKQIENQKKTETTAGNQQKKKSKTTERNQKKKNKKKEKKSKTREAYQKKKKSETREGNQKMKGTTKVGSEGGIALSEGLECCAYMKKLDLRDNMFGAEAGVSLSKSLSSYKHLTELYLSYLNLEDEVAIAVAKALKECASPIEVLEMAGNDITCVEGLELNGCDAEIRESRIAVEGYDTSLPREDVDDALREHFASCGNIIHVHVPIDESSGTLCRYALIYVNEEDEEKALRLDGSDMGGRILQIQSYPFHENHLENFFDPMKEAKAYRIQHTILVTCDDISLPLDVIKTELEKYFSAIGSLVYPDVTESGAIKTLADVYVRGHEGVEKALERSGPSVGGLNFVVTEVVPLPKITPKTGYNPHNFTIMARKQIENQKKTETTAGNQQKKKSKTTERNQKKKNKKKEKKSKTREAYQMKKKSETREGNQKMKGSLIEPTTHVGSKWRHYTFRGQPKSKHRTNVRSNTFKNQQTQCVTKVKITLDVGCRRGRIKVEGVVTGLSHFAGLESKGSDAEIRKSSIRRISVEGYDTSLRMEDVDDALREHFASCGKIIHVSIPRNYEETILCRYAFVYVNEEDEEKALRLDGSDMGGQILQIKSYPFHETHLENDLAPMKEVKVYWPQQTLKVTGYDTSLPVEDIEIELEKYFSSHGSFVYQDETASGAIKTKAYIYVRGQDAVDKALELSGRSVEGLNFVVTKVYALPENPPTSGFIHPSNLIRFTREQIEDPNLCFITEGQQKKSDTSEGNQKKKKKKKNKKSKTREGIQKKKKKKSETREGKQKKGTYKSNRSTVTMPPPLFFLTSTNDLNQSGSLREQILRIMVLNVYYYIFSVAPAIKQASATINDIL</sequence>
<dbReference type="PANTHER" id="PTHR23236:SF119">
    <property type="entry name" value="NUCLEAR RNA-BINDING PROTEIN SART-3"/>
    <property type="match status" value="1"/>
</dbReference>
<dbReference type="PANTHER" id="PTHR23236">
    <property type="entry name" value="EUKARYOTIC TRANSLATION INITIATION FACTOR 4B/4H"/>
    <property type="match status" value="1"/>
</dbReference>
<reference evidence="6 7" key="1">
    <citation type="submission" date="2021-05" db="EMBL/GenBank/DDBJ databases">
        <title>Genome Assembly of Synthetic Allotetraploid Brassica napus Reveals Homoeologous Exchanges between Subgenomes.</title>
        <authorList>
            <person name="Davis J.T."/>
        </authorList>
    </citation>
    <scope>NUCLEOTIDE SEQUENCE [LARGE SCALE GENOMIC DNA]</scope>
    <source>
        <strain evidence="7">cv. Da-Ae</strain>
        <tissue evidence="6">Seedling</tissue>
    </source>
</reference>
<dbReference type="SUPFAM" id="SSF54928">
    <property type="entry name" value="RNA-binding domain, RBD"/>
    <property type="match status" value="5"/>
</dbReference>
<evidence type="ECO:0000256" key="1">
    <source>
        <dbReference type="ARBA" id="ARBA00022737"/>
    </source>
</evidence>
<dbReference type="Gene3D" id="3.90.230.10">
    <property type="entry name" value="Creatinase/methionine aminopeptidase superfamily"/>
    <property type="match status" value="1"/>
</dbReference>
<dbReference type="EMBL" id="JAGKQM010000009">
    <property type="protein sequence ID" value="KAH0913254.1"/>
    <property type="molecule type" value="Genomic_DNA"/>
</dbReference>
<feature type="region of interest" description="Disordered" evidence="4">
    <location>
        <begin position="1084"/>
        <end position="1139"/>
    </location>
</feature>
<evidence type="ECO:0000259" key="5">
    <source>
        <dbReference type="PROSITE" id="PS50102"/>
    </source>
</evidence>
<dbReference type="Gene3D" id="3.80.10.10">
    <property type="entry name" value="Ribonuclease Inhibitor"/>
    <property type="match status" value="1"/>
</dbReference>
<feature type="compositionally biased region" description="Basic residues" evidence="4">
    <location>
        <begin position="1107"/>
        <end position="1119"/>
    </location>
</feature>
<protein>
    <recommendedName>
        <fullName evidence="5">RRM domain-containing protein</fullName>
    </recommendedName>
</protein>
<dbReference type="InterPro" id="IPR012677">
    <property type="entry name" value="Nucleotide-bd_a/b_plait_sf"/>
</dbReference>
<keyword evidence="1" id="KW-0677">Repeat</keyword>
<feature type="compositionally biased region" description="Basic and acidic residues" evidence="4">
    <location>
        <begin position="751"/>
        <end position="768"/>
    </location>
</feature>
<feature type="domain" description="RRM" evidence="5">
    <location>
        <begin position="515"/>
        <end position="591"/>
    </location>
</feature>
<evidence type="ECO:0000313" key="7">
    <source>
        <dbReference type="Proteomes" id="UP000824890"/>
    </source>
</evidence>
<feature type="compositionally biased region" description="Basic residues" evidence="4">
    <location>
        <begin position="738"/>
        <end position="750"/>
    </location>
</feature>
<evidence type="ECO:0000256" key="2">
    <source>
        <dbReference type="ARBA" id="ARBA00022884"/>
    </source>
</evidence>
<feature type="region of interest" description="Disordered" evidence="4">
    <location>
        <begin position="715"/>
        <end position="778"/>
    </location>
</feature>